<evidence type="ECO:0000256" key="7">
    <source>
        <dbReference type="ARBA" id="ARBA00023204"/>
    </source>
</evidence>
<dbReference type="eggNOG" id="COG0497">
    <property type="taxonomic scope" value="Bacteria"/>
</dbReference>
<dbReference type="CDD" id="cd03241">
    <property type="entry name" value="ABC_RecN"/>
    <property type="match status" value="2"/>
</dbReference>
<proteinExistence type="inferred from homology"/>
<evidence type="ECO:0000256" key="6">
    <source>
        <dbReference type="ARBA" id="ARBA00022840"/>
    </source>
</evidence>
<dbReference type="PANTHER" id="PTHR11059:SF0">
    <property type="entry name" value="DNA REPAIR PROTEIN RECN"/>
    <property type="match status" value="1"/>
</dbReference>
<keyword evidence="4" id="KW-0547">Nucleotide-binding</keyword>
<dbReference type="InterPro" id="IPR027417">
    <property type="entry name" value="P-loop_NTPase"/>
</dbReference>
<dbReference type="GO" id="GO:0005524">
    <property type="term" value="F:ATP binding"/>
    <property type="evidence" value="ECO:0007669"/>
    <property type="project" value="UniProtKB-KW"/>
</dbReference>
<evidence type="ECO:0000259" key="11">
    <source>
        <dbReference type="Pfam" id="PF02463"/>
    </source>
</evidence>
<dbReference type="InterPro" id="IPR004604">
    <property type="entry name" value="DNA_recomb/repair_RecN"/>
</dbReference>
<dbReference type="SUPFAM" id="SSF52540">
    <property type="entry name" value="P-loop containing nucleoside triphosphate hydrolases"/>
    <property type="match status" value="2"/>
</dbReference>
<reference evidence="12 13" key="1">
    <citation type="submission" date="2013-08" db="EMBL/GenBank/DDBJ databases">
        <authorList>
            <person name="Weinstock G."/>
            <person name="Sodergren E."/>
            <person name="Wylie T."/>
            <person name="Fulton L."/>
            <person name="Fulton R."/>
            <person name="Fronick C."/>
            <person name="O'Laughlin M."/>
            <person name="Godfrey J."/>
            <person name="Miner T."/>
            <person name="Herter B."/>
            <person name="Appelbaum E."/>
            <person name="Cordes M."/>
            <person name="Lek S."/>
            <person name="Wollam A."/>
            <person name="Pepin K.H."/>
            <person name="Palsikar V.B."/>
            <person name="Mitreva M."/>
            <person name="Wilson R.K."/>
        </authorList>
    </citation>
    <scope>NUCLEOTIDE SEQUENCE [LARGE SCALE GENOMIC DNA]</scope>
    <source>
        <strain evidence="12 13">ATCC 700627</strain>
    </source>
</reference>
<comment type="caution">
    <text evidence="12">The sequence shown here is derived from an EMBL/GenBank/DDBJ whole genome shotgun (WGS) entry which is preliminary data.</text>
</comment>
<dbReference type="Pfam" id="PF02463">
    <property type="entry name" value="SMC_N"/>
    <property type="match status" value="1"/>
</dbReference>
<dbReference type="GO" id="GO:0009432">
    <property type="term" value="P:SOS response"/>
    <property type="evidence" value="ECO:0007669"/>
    <property type="project" value="TreeGrafter"/>
</dbReference>
<dbReference type="PATRIC" id="fig|1321820.3.peg.608"/>
<dbReference type="GO" id="GO:0043590">
    <property type="term" value="C:bacterial nucleoid"/>
    <property type="evidence" value="ECO:0007669"/>
    <property type="project" value="TreeGrafter"/>
</dbReference>
<sequence>MLLQLNIKQFGIIEQATIELKNGLTVLSGETGAGKSMILAAISQLSGQRTSTSYIRYGEDKASVEGVFDFPKSKEVVKIFRELDLGVEDDEVIIIRRDIYSTGKSICRINGVVVNLMTLKKVTAHLLDIHEQHDNQVLLIEKNHLNLIDTFSKETIIPILVKYKEKYREYKIIQEKISNLKKQESDVLQKIDFLKYQYNELESLKLKKDEDFELEKEIDYLENFEKVNNLAYSISEDIDGERGILSKLGRIRSNLGELSRYNDNFDEKYEEVTNLYYILDDLRYEISSYTDDIEYDEEKLNKLNFRLDKIRMLERKYSRKLNELIIFKEEIAEELEELENYEENIENYLKRSAVIETDIKKLAKKLTEVRKKTAIYLESLIQEELKFLYMEKSIIKIDFKERDFSQDGCDDVRILISANLGEPLKSLSKVASGGELSRVMLALKIIFSRSIEATSIIFDEIDTGVSGRVSQRMAEKMYQLGVNSQVLCISHLPQTTALADTNLLISKVIFDKRTLTKIKELNDQEKIMEVARMLSGDNLTKLSEEHAVEMLALAKKTQKNIINSIVKNNKDI</sequence>
<dbReference type="HOGENOM" id="CLU_018297_3_1_9"/>
<keyword evidence="13" id="KW-1185">Reference proteome</keyword>
<dbReference type="GO" id="GO:0006281">
    <property type="term" value="P:DNA repair"/>
    <property type="evidence" value="ECO:0007669"/>
    <property type="project" value="UniProtKB-KW"/>
</dbReference>
<feature type="domain" description="RecF/RecN/SMC N-terminal" evidence="11">
    <location>
        <begin position="2"/>
        <end position="507"/>
    </location>
</feature>
<dbReference type="InterPro" id="IPR003395">
    <property type="entry name" value="RecF/RecN/SMC_N"/>
</dbReference>
<comment type="function">
    <text evidence="1 9">May be involved in recombinational repair of damaged DNA.</text>
</comment>
<evidence type="ECO:0000256" key="4">
    <source>
        <dbReference type="ARBA" id="ARBA00022741"/>
    </source>
</evidence>
<evidence type="ECO:0000256" key="2">
    <source>
        <dbReference type="ARBA" id="ARBA00009441"/>
    </source>
</evidence>
<dbReference type="AlphaFoldDB" id="U2QS12"/>
<accession>U2QS12</accession>
<dbReference type="Proteomes" id="UP000016637">
    <property type="component" value="Unassembled WGS sequence"/>
</dbReference>
<evidence type="ECO:0000256" key="8">
    <source>
        <dbReference type="ARBA" id="ARBA00033408"/>
    </source>
</evidence>
<keyword evidence="7 9" id="KW-0234">DNA repair</keyword>
<dbReference type="EMBL" id="AWVP01000040">
    <property type="protein sequence ID" value="ERK58984.1"/>
    <property type="molecule type" value="Genomic_DNA"/>
</dbReference>
<gene>
    <name evidence="12" type="ORF">HMPREF1983_00622</name>
</gene>
<comment type="similarity">
    <text evidence="2 9">Belongs to the RecN family.</text>
</comment>
<dbReference type="PANTHER" id="PTHR11059">
    <property type="entry name" value="DNA REPAIR PROTEIN RECN"/>
    <property type="match status" value="1"/>
</dbReference>
<evidence type="ECO:0000256" key="9">
    <source>
        <dbReference type="PIRNR" id="PIRNR003128"/>
    </source>
</evidence>
<dbReference type="GO" id="GO:0006310">
    <property type="term" value="P:DNA recombination"/>
    <property type="evidence" value="ECO:0007669"/>
    <property type="project" value="InterPro"/>
</dbReference>
<dbReference type="NCBIfam" id="TIGR00634">
    <property type="entry name" value="recN"/>
    <property type="match status" value="1"/>
</dbReference>
<feature type="coiled-coil region" evidence="10">
    <location>
        <begin position="321"/>
        <end position="358"/>
    </location>
</feature>
<evidence type="ECO:0000256" key="10">
    <source>
        <dbReference type="SAM" id="Coils"/>
    </source>
</evidence>
<organism evidence="12 13">
    <name type="scientific">Gemella bergeri ATCC 700627</name>
    <dbReference type="NCBI Taxonomy" id="1321820"/>
    <lineage>
        <taxon>Bacteria</taxon>
        <taxon>Bacillati</taxon>
        <taxon>Bacillota</taxon>
        <taxon>Bacilli</taxon>
        <taxon>Bacillales</taxon>
        <taxon>Gemellaceae</taxon>
        <taxon>Gemella</taxon>
    </lineage>
</organism>
<protein>
    <recommendedName>
        <fullName evidence="3 9">DNA repair protein RecN</fullName>
    </recommendedName>
    <alternativeName>
        <fullName evidence="8 9">Recombination protein N</fullName>
    </alternativeName>
</protein>
<dbReference type="Gene3D" id="3.40.50.300">
    <property type="entry name" value="P-loop containing nucleotide triphosphate hydrolases"/>
    <property type="match status" value="2"/>
</dbReference>
<keyword evidence="5 9" id="KW-0227">DNA damage</keyword>
<dbReference type="PIRSF" id="PIRSF003128">
    <property type="entry name" value="RecN"/>
    <property type="match status" value="1"/>
</dbReference>
<name>U2QS12_9BACL</name>
<evidence type="ECO:0000313" key="12">
    <source>
        <dbReference type="EMBL" id="ERK58984.1"/>
    </source>
</evidence>
<evidence type="ECO:0000256" key="3">
    <source>
        <dbReference type="ARBA" id="ARBA00021315"/>
    </source>
</evidence>
<dbReference type="FunFam" id="3.40.50.300:FF:000319">
    <property type="entry name" value="DNA repair protein RecN"/>
    <property type="match status" value="1"/>
</dbReference>
<keyword evidence="6" id="KW-0067">ATP-binding</keyword>
<keyword evidence="10" id="KW-0175">Coiled coil</keyword>
<evidence type="ECO:0000256" key="5">
    <source>
        <dbReference type="ARBA" id="ARBA00022763"/>
    </source>
</evidence>
<dbReference type="RefSeq" id="WP_021753264.1">
    <property type="nucleotide sequence ID" value="NZ_KI271855.1"/>
</dbReference>
<evidence type="ECO:0000256" key="1">
    <source>
        <dbReference type="ARBA" id="ARBA00003618"/>
    </source>
</evidence>
<evidence type="ECO:0000313" key="13">
    <source>
        <dbReference type="Proteomes" id="UP000016637"/>
    </source>
</evidence>